<dbReference type="AlphaFoldDB" id="A0A0N0P470"/>
<dbReference type="VEuPathDB" id="TriTrypDB:Lsey_0254_0040"/>
<evidence type="ECO:0000313" key="3">
    <source>
        <dbReference type="Proteomes" id="UP000038009"/>
    </source>
</evidence>
<dbReference type="InterPro" id="IPR051177">
    <property type="entry name" value="CIK-Related_Protein"/>
</dbReference>
<dbReference type="SUPFAM" id="SSF56112">
    <property type="entry name" value="Protein kinase-like (PK-like)"/>
    <property type="match status" value="1"/>
</dbReference>
<keyword evidence="3" id="KW-1185">Reference proteome</keyword>
<sequence>MLKQLKQTVVSAISSDPLYAYALDESSVTLCGRGYLFEKRDAVVSANGKRVSIFTLHTKRLLERCTPDEALAMVGAVKDSVALLTHLRHPGVLAIEGPVVEGKKKIWFVTERVTSVLDLETVKGLPLQVKLLGLCHCADGIRFLHEKAEMLLLNFALSSIYVTEGNRWKVGDLCFAVPRAQLSALAPPAIPFNSVAAPLLDYLPIEYIDFCTKRRSIADNLFAGAPSAPLVLPDSDTYSFLVVTCEVIDEKRLFNCGGNVQELQRQLSAAEARLAQYFPAGALRLPRPPISTVINTGPFATQDMKTLRGLASFDTLDSDARFRLLKGLYDGLLQGSFCESVLLSDVVPLMVRESRVDAMLRFVLPILLLCANTLSSENFKRALRDYFVSFLTALIRAPSLENVAVYAEQILEKHEGLEKHFSALEDRSTYLIPLLLKLLQREGNERIQRGTLVWLLGILKQTPTVKLGLPNDIATRLMSVASANTDLFALAFQCVEQILTFATTETKMGVEASLARSISNAAVSFTSTQLDYLLRVLRGIEQMMTPEHRALISIPLLCPLLLHANSSVKQFAVASIVSYAQMSNGSSPAPPQLGDVLLMQPAGLASSSSSVPPPVRSSAPVAYGSGGASSASAGRNDDDLFSTLFS</sequence>
<proteinExistence type="predicted"/>
<feature type="compositionally biased region" description="Low complexity" evidence="1">
    <location>
        <begin position="605"/>
        <end position="634"/>
    </location>
</feature>
<evidence type="ECO:0000313" key="2">
    <source>
        <dbReference type="EMBL" id="KPI84487.1"/>
    </source>
</evidence>
<evidence type="ECO:0008006" key="4">
    <source>
        <dbReference type="Google" id="ProtNLM"/>
    </source>
</evidence>
<dbReference type="PANTHER" id="PTHR12984:SF6">
    <property type="entry name" value="SCY1-LIKE PROTEIN 2"/>
    <property type="match status" value="1"/>
</dbReference>
<name>A0A0N0P470_LEPSE</name>
<dbReference type="PANTHER" id="PTHR12984">
    <property type="entry name" value="SCY1-RELATED S/T PROTEIN KINASE-LIKE"/>
    <property type="match status" value="1"/>
</dbReference>
<feature type="region of interest" description="Disordered" evidence="1">
    <location>
        <begin position="604"/>
        <end position="638"/>
    </location>
</feature>
<dbReference type="SUPFAM" id="SSF48371">
    <property type="entry name" value="ARM repeat"/>
    <property type="match status" value="1"/>
</dbReference>
<dbReference type="EMBL" id="LJSK01000254">
    <property type="protein sequence ID" value="KPI84487.1"/>
    <property type="molecule type" value="Genomic_DNA"/>
</dbReference>
<gene>
    <name evidence="2" type="ORF">ABL78_6450</name>
</gene>
<dbReference type="Proteomes" id="UP000038009">
    <property type="component" value="Unassembled WGS sequence"/>
</dbReference>
<dbReference type="InterPro" id="IPR011009">
    <property type="entry name" value="Kinase-like_dom_sf"/>
</dbReference>
<dbReference type="Gene3D" id="1.10.510.10">
    <property type="entry name" value="Transferase(Phosphotransferase) domain 1"/>
    <property type="match status" value="1"/>
</dbReference>
<reference evidence="2 3" key="1">
    <citation type="journal article" date="2015" name="PLoS Pathog.">
        <title>Leptomonas seymouri: Adaptations to the Dixenous Life Cycle Analyzed by Genome Sequencing, Transcriptome Profiling and Co-infection with Leishmania donovani.</title>
        <authorList>
            <person name="Kraeva N."/>
            <person name="Butenko A."/>
            <person name="Hlavacova J."/>
            <person name="Kostygov A."/>
            <person name="Myskova J."/>
            <person name="Grybchuk D."/>
            <person name="Lestinova T."/>
            <person name="Votypka J."/>
            <person name="Volf P."/>
            <person name="Opperdoes F."/>
            <person name="Flegontov P."/>
            <person name="Lukes J."/>
            <person name="Yurchenko V."/>
        </authorList>
    </citation>
    <scope>NUCLEOTIDE SEQUENCE [LARGE SCALE GENOMIC DNA]</scope>
    <source>
        <strain evidence="2 3">ATCC 30220</strain>
    </source>
</reference>
<dbReference type="OrthoDB" id="79687at2759"/>
<evidence type="ECO:0000256" key="1">
    <source>
        <dbReference type="SAM" id="MobiDB-lite"/>
    </source>
</evidence>
<dbReference type="InterPro" id="IPR016024">
    <property type="entry name" value="ARM-type_fold"/>
</dbReference>
<organism evidence="2 3">
    <name type="scientific">Leptomonas seymouri</name>
    <dbReference type="NCBI Taxonomy" id="5684"/>
    <lineage>
        <taxon>Eukaryota</taxon>
        <taxon>Discoba</taxon>
        <taxon>Euglenozoa</taxon>
        <taxon>Kinetoplastea</taxon>
        <taxon>Metakinetoplastina</taxon>
        <taxon>Trypanosomatida</taxon>
        <taxon>Trypanosomatidae</taxon>
        <taxon>Leishmaniinae</taxon>
        <taxon>Leptomonas</taxon>
    </lineage>
</organism>
<comment type="caution">
    <text evidence="2">The sequence shown here is derived from an EMBL/GenBank/DDBJ whole genome shotgun (WGS) entry which is preliminary data.</text>
</comment>
<accession>A0A0N0P470</accession>
<dbReference type="OMA" id="WFVTERV"/>
<protein>
    <recommendedName>
        <fullName evidence="4">Protein kinase domain-containing protein</fullName>
    </recommendedName>
</protein>